<evidence type="ECO:0000313" key="2">
    <source>
        <dbReference type="Proteomes" id="UP000053676"/>
    </source>
</evidence>
<proteinExistence type="predicted"/>
<dbReference type="AlphaFoldDB" id="W2T1V6"/>
<dbReference type="KEGG" id="nai:NECAME_00627"/>
<protein>
    <submittedName>
        <fullName evidence="1">Uncharacterized protein</fullName>
    </submittedName>
</protein>
<dbReference type="EMBL" id="KI660311">
    <property type="protein sequence ID" value="ETN75216.1"/>
    <property type="molecule type" value="Genomic_DNA"/>
</dbReference>
<accession>W2T1V6</accession>
<gene>
    <name evidence="1" type="ORF">NECAME_00627</name>
</gene>
<keyword evidence="2" id="KW-1185">Reference proteome</keyword>
<reference evidence="2" key="1">
    <citation type="journal article" date="2014" name="Nat. Genet.">
        <title>Genome of the human hookworm Necator americanus.</title>
        <authorList>
            <person name="Tang Y.T."/>
            <person name="Gao X."/>
            <person name="Rosa B.A."/>
            <person name="Abubucker S."/>
            <person name="Hallsworth-Pepin K."/>
            <person name="Martin J."/>
            <person name="Tyagi R."/>
            <person name="Heizer E."/>
            <person name="Zhang X."/>
            <person name="Bhonagiri-Palsikar V."/>
            <person name="Minx P."/>
            <person name="Warren W.C."/>
            <person name="Wang Q."/>
            <person name="Zhan B."/>
            <person name="Hotez P.J."/>
            <person name="Sternberg P.W."/>
            <person name="Dougall A."/>
            <person name="Gaze S.T."/>
            <person name="Mulvenna J."/>
            <person name="Sotillo J."/>
            <person name="Ranganathan S."/>
            <person name="Rabelo E.M."/>
            <person name="Wilson R.K."/>
            <person name="Felgner P.L."/>
            <person name="Bethony J."/>
            <person name="Hawdon J.M."/>
            <person name="Gasser R.B."/>
            <person name="Loukas A."/>
            <person name="Mitreva M."/>
        </authorList>
    </citation>
    <scope>NUCLEOTIDE SEQUENCE [LARGE SCALE GENOMIC DNA]</scope>
</reference>
<organism evidence="1 2">
    <name type="scientific">Necator americanus</name>
    <name type="common">Human hookworm</name>
    <dbReference type="NCBI Taxonomy" id="51031"/>
    <lineage>
        <taxon>Eukaryota</taxon>
        <taxon>Metazoa</taxon>
        <taxon>Ecdysozoa</taxon>
        <taxon>Nematoda</taxon>
        <taxon>Chromadorea</taxon>
        <taxon>Rhabditida</taxon>
        <taxon>Rhabditina</taxon>
        <taxon>Rhabditomorpha</taxon>
        <taxon>Strongyloidea</taxon>
        <taxon>Ancylostomatidae</taxon>
        <taxon>Bunostominae</taxon>
        <taxon>Necator</taxon>
    </lineage>
</organism>
<name>W2T1V6_NECAM</name>
<dbReference type="Proteomes" id="UP000053676">
    <property type="component" value="Unassembled WGS sequence"/>
</dbReference>
<dbReference type="OrthoDB" id="6260144at2759"/>
<evidence type="ECO:0000313" key="1">
    <source>
        <dbReference type="EMBL" id="ETN75216.1"/>
    </source>
</evidence>
<sequence>MRTASQQHISRPAMPPEPQRTALLLPGLPELDFVKLEEQLTNAAREREEHDRRLLGEEIAFHGSNYKEHRTLY</sequence>